<feature type="transmembrane region" description="Helical" evidence="1">
    <location>
        <begin position="24"/>
        <end position="43"/>
    </location>
</feature>
<keyword evidence="1" id="KW-0812">Transmembrane</keyword>
<dbReference type="KEGG" id="kak:Kalk_08405"/>
<evidence type="ECO:0008006" key="4">
    <source>
        <dbReference type="Google" id="ProtNLM"/>
    </source>
</evidence>
<dbReference type="EMBL" id="CP022684">
    <property type="protein sequence ID" value="AUM12438.1"/>
    <property type="molecule type" value="Genomic_DNA"/>
</dbReference>
<sequence length="222" mass="25388">MNNLRIKYQELEEKAHKLSVRERAILLGAIAVLLLGVFDQILLRPWLHEREQIDKDKTALLNSMEASNRRIDVLQAAINDNPNIVLKKSISNLNDMHSELDEQIGKITDGMISPQDMPFVLGEMLSERHGLKVQSVKSRAAQRLMVADEHKVNAAAIYRHDLEIKMSGTFFQMRDYLAAVEALPSKLLWDNLEYVVEEYPKGSLILQVHTLSSKEELLRVSY</sequence>
<keyword evidence="3" id="KW-1185">Reference proteome</keyword>
<evidence type="ECO:0000256" key="1">
    <source>
        <dbReference type="SAM" id="Phobius"/>
    </source>
</evidence>
<dbReference type="Proteomes" id="UP000235116">
    <property type="component" value="Chromosome"/>
</dbReference>
<evidence type="ECO:0000313" key="2">
    <source>
        <dbReference type="EMBL" id="AUM12438.1"/>
    </source>
</evidence>
<evidence type="ECO:0000313" key="3">
    <source>
        <dbReference type="Proteomes" id="UP000235116"/>
    </source>
</evidence>
<accession>A0A2K9LJC1</accession>
<gene>
    <name evidence="2" type="ORF">Kalk_08405</name>
</gene>
<dbReference type="AlphaFoldDB" id="A0A2K9LJC1"/>
<keyword evidence="1" id="KW-1133">Transmembrane helix</keyword>
<protein>
    <recommendedName>
        <fullName evidence="4">MSHA biogenesis protein MshJ</fullName>
    </recommendedName>
</protein>
<keyword evidence="1" id="KW-0472">Membrane</keyword>
<reference evidence="3" key="1">
    <citation type="submission" date="2017-08" db="EMBL/GenBank/DDBJ databases">
        <title>Direct submision.</title>
        <authorList>
            <person name="Kim S.-J."/>
            <person name="Rhee S.-K."/>
        </authorList>
    </citation>
    <scope>NUCLEOTIDE SEQUENCE [LARGE SCALE GENOMIC DNA]</scope>
    <source>
        <strain evidence="3">GI5</strain>
    </source>
</reference>
<organism evidence="2 3">
    <name type="scientific">Ketobacter alkanivorans</name>
    <dbReference type="NCBI Taxonomy" id="1917421"/>
    <lineage>
        <taxon>Bacteria</taxon>
        <taxon>Pseudomonadati</taxon>
        <taxon>Pseudomonadota</taxon>
        <taxon>Gammaproteobacteria</taxon>
        <taxon>Pseudomonadales</taxon>
        <taxon>Ketobacteraceae</taxon>
        <taxon>Ketobacter</taxon>
    </lineage>
</organism>
<name>A0A2K9LJC1_9GAMM</name>
<proteinExistence type="predicted"/>